<gene>
    <name evidence="1" type="ORF">SAMN05421780_11811</name>
</gene>
<evidence type="ECO:0000313" key="1">
    <source>
        <dbReference type="EMBL" id="SFC99876.1"/>
    </source>
</evidence>
<proteinExistence type="predicted"/>
<dbReference type="Proteomes" id="UP000199514">
    <property type="component" value="Unassembled WGS sequence"/>
</dbReference>
<organism evidence="1 2">
    <name type="scientific">Flexibacter flexilis DSM 6793</name>
    <dbReference type="NCBI Taxonomy" id="927664"/>
    <lineage>
        <taxon>Bacteria</taxon>
        <taxon>Pseudomonadati</taxon>
        <taxon>Bacteroidota</taxon>
        <taxon>Cytophagia</taxon>
        <taxon>Cytophagales</taxon>
        <taxon>Flexibacteraceae</taxon>
        <taxon>Flexibacter</taxon>
    </lineage>
</organism>
<protein>
    <submittedName>
        <fullName evidence="1">Uncharacterized protein</fullName>
    </submittedName>
</protein>
<evidence type="ECO:0000313" key="2">
    <source>
        <dbReference type="Proteomes" id="UP000199514"/>
    </source>
</evidence>
<name>A0A1I1NR28_9BACT</name>
<accession>A0A1I1NR28</accession>
<dbReference type="AlphaFoldDB" id="A0A1I1NR28"/>
<reference evidence="1 2" key="1">
    <citation type="submission" date="2016-10" db="EMBL/GenBank/DDBJ databases">
        <authorList>
            <person name="de Groot N.N."/>
        </authorList>
    </citation>
    <scope>NUCLEOTIDE SEQUENCE [LARGE SCALE GENOMIC DNA]</scope>
    <source>
        <strain evidence="1 2">DSM 6793</strain>
    </source>
</reference>
<keyword evidence="2" id="KW-1185">Reference proteome</keyword>
<dbReference type="EMBL" id="FOLE01000018">
    <property type="protein sequence ID" value="SFC99876.1"/>
    <property type="molecule type" value="Genomic_DNA"/>
</dbReference>
<sequence>MQCLLVGIAEIQDCDNIYVVYELYKNVVLYARLLA</sequence>